<accession>A0A2U2BCW9</accession>
<sequence>MKQRSLKLLLSMLAVLVVIPAHAQIQAPGLDVLGFGYDVFGNYADQKSKKRYCLFKYNNVAQQVNNIGSQQYSVPKYVILENISNHITKEVEGSSMREYAKNQSASVGLEADGFFFSASVNSSFSKSSSGSERSYYYTYRDANTKWRISFDERRLNSLQEMLDPLFVEDLNNSNLSPADLFDRYGTHFIASAYLGGRADFNTKSVVTSQTNTSSIAIAVKAQYKAVSGSTDLSQDQKNTLSKSKTTSKLTVTGGNSEFANNIQDPVKYEQWAAGIADMPVLCDFDKHSLKPIWMFCKDAARKSALKAEFDRMVKANPLPAAMAASMYVSNQVYFIKNVGDGLYIDLPGYHFDAGRSQGTKVSMYPKDTKMGGLQGIDRFIKVIPHSTNPDYVFLRPQNSDLVMDVAGGHKTPGTKIHLWSKGENNGAQMFKLVEVDGKKNTYYIENKNSGLVLTSHGKSQQLTQEENTKAENQQWYLEPARAEQMMPVKTDYSMALRNVKANRYMDLGGRKAKARKKDEHIQLWDMDNDPDRYITVRKTPVDGWFYVFHNHASNYVWDIESKSTKNGAKLQLWDKTDTENQQFRFIYAGSAMTFYIQSKQSEKYLDASESRIAQNGCPVQIWSKNGQDQQKWKLEPAGPKWFAPKEPVTVKIKAAYSDKTWDLAGGGSEMAGKKSSQLQIYSDSDEKDRIYTIKSSGDASWIWFELNNGQMRIDVSGGDKNMGRKDVKLSTWTPHGNDSQKFAIRPTGKYTCIIFSKGWKAFDIEGGKYNENSADIQLWDTHYEAAQQFQLIDTKTGKPIDFTKYFN</sequence>
<dbReference type="Proteomes" id="UP000244956">
    <property type="component" value="Unassembled WGS sequence"/>
</dbReference>
<dbReference type="InterPro" id="IPR035992">
    <property type="entry name" value="Ricin_B-like_lectins"/>
</dbReference>
<dbReference type="PROSITE" id="PS51412">
    <property type="entry name" value="MACPF_2"/>
    <property type="match status" value="1"/>
</dbReference>
<dbReference type="SMART" id="SM00458">
    <property type="entry name" value="RICIN"/>
    <property type="match status" value="2"/>
</dbReference>
<dbReference type="SUPFAM" id="SSF50370">
    <property type="entry name" value="Ricin B-like lectins"/>
    <property type="match status" value="3"/>
</dbReference>
<protein>
    <recommendedName>
        <fullName evidence="2">MACPF domain-containing protein</fullName>
    </recommendedName>
</protein>
<dbReference type="PROSITE" id="PS50231">
    <property type="entry name" value="RICIN_B_LECTIN"/>
    <property type="match status" value="2"/>
</dbReference>
<name>A0A2U2BCW9_9BACT</name>
<dbReference type="InterPro" id="IPR000772">
    <property type="entry name" value="Ricin_B_lectin"/>
</dbReference>
<dbReference type="CDD" id="cd00161">
    <property type="entry name" value="beta-trefoil_Ricin-like"/>
    <property type="match status" value="3"/>
</dbReference>
<feature type="signal peptide" evidence="1">
    <location>
        <begin position="1"/>
        <end position="23"/>
    </location>
</feature>
<evidence type="ECO:0000313" key="3">
    <source>
        <dbReference type="EMBL" id="PWE00914.1"/>
    </source>
</evidence>
<dbReference type="RefSeq" id="WP_109262370.1">
    <property type="nucleotide sequence ID" value="NZ_QEWP01000001.1"/>
</dbReference>
<dbReference type="AlphaFoldDB" id="A0A2U2BCW9"/>
<dbReference type="Gene3D" id="2.80.10.50">
    <property type="match status" value="4"/>
</dbReference>
<keyword evidence="4" id="KW-1185">Reference proteome</keyword>
<dbReference type="Pfam" id="PF14200">
    <property type="entry name" value="RicinB_lectin_2"/>
    <property type="match status" value="2"/>
</dbReference>
<dbReference type="EMBL" id="QEWP01000001">
    <property type="protein sequence ID" value="PWE00914.1"/>
    <property type="molecule type" value="Genomic_DNA"/>
</dbReference>
<evidence type="ECO:0000313" key="4">
    <source>
        <dbReference type="Proteomes" id="UP000244956"/>
    </source>
</evidence>
<keyword evidence="1" id="KW-0732">Signal</keyword>
<evidence type="ECO:0000256" key="1">
    <source>
        <dbReference type="SAM" id="SignalP"/>
    </source>
</evidence>
<dbReference type="InterPro" id="IPR020864">
    <property type="entry name" value="MACPF"/>
</dbReference>
<dbReference type="OrthoDB" id="1038436at2"/>
<feature type="domain" description="MACPF" evidence="2">
    <location>
        <begin position="9"/>
        <end position="326"/>
    </location>
</feature>
<proteinExistence type="predicted"/>
<reference evidence="3 4" key="1">
    <citation type="submission" date="2018-05" db="EMBL/GenBank/DDBJ databases">
        <title>Marinilabilia rubrum sp. nov., isolated from saltern sediment.</title>
        <authorList>
            <person name="Zhang R."/>
        </authorList>
    </citation>
    <scope>NUCLEOTIDE SEQUENCE [LARGE SCALE GENOMIC DNA]</scope>
    <source>
        <strain evidence="3 4">WTE16</strain>
    </source>
</reference>
<dbReference type="Pfam" id="PF01823">
    <property type="entry name" value="MACPF"/>
    <property type="match status" value="1"/>
</dbReference>
<gene>
    <name evidence="3" type="ORF">DDZ16_00005</name>
</gene>
<evidence type="ECO:0000259" key="2">
    <source>
        <dbReference type="PROSITE" id="PS51412"/>
    </source>
</evidence>
<organism evidence="3 4">
    <name type="scientific">Marinilabilia rubra</name>
    <dbReference type="NCBI Taxonomy" id="2162893"/>
    <lineage>
        <taxon>Bacteria</taxon>
        <taxon>Pseudomonadati</taxon>
        <taxon>Bacteroidota</taxon>
        <taxon>Bacteroidia</taxon>
        <taxon>Marinilabiliales</taxon>
        <taxon>Marinilabiliaceae</taxon>
        <taxon>Marinilabilia</taxon>
    </lineage>
</organism>
<comment type="caution">
    <text evidence="3">The sequence shown here is derived from an EMBL/GenBank/DDBJ whole genome shotgun (WGS) entry which is preliminary data.</text>
</comment>
<feature type="chain" id="PRO_5015718458" description="MACPF domain-containing protein" evidence="1">
    <location>
        <begin position="24"/>
        <end position="807"/>
    </location>
</feature>